<evidence type="ECO:0000313" key="2">
    <source>
        <dbReference type="Proteomes" id="UP001148838"/>
    </source>
</evidence>
<protein>
    <submittedName>
        <fullName evidence="1">Uncharacterized protein</fullName>
    </submittedName>
</protein>
<dbReference type="EMBL" id="JAJSOF020000041">
    <property type="protein sequence ID" value="KAJ4425820.1"/>
    <property type="molecule type" value="Genomic_DNA"/>
</dbReference>
<gene>
    <name evidence="1" type="ORF">ANN_27446</name>
</gene>
<keyword evidence="2" id="KW-1185">Reference proteome</keyword>
<sequence>MAGLCEGGNEPPGSLKANCFDGEETYRLPPWSVGQHAGFQIRRSWEGNLSHRQVVNIKTECVDPSYDLTSEIKFEDTPEPVNFRMVKCEVEDTAEPIMKCEVDVSI</sequence>
<organism evidence="1 2">
    <name type="scientific">Periplaneta americana</name>
    <name type="common">American cockroach</name>
    <name type="synonym">Blatta americana</name>
    <dbReference type="NCBI Taxonomy" id="6978"/>
    <lineage>
        <taxon>Eukaryota</taxon>
        <taxon>Metazoa</taxon>
        <taxon>Ecdysozoa</taxon>
        <taxon>Arthropoda</taxon>
        <taxon>Hexapoda</taxon>
        <taxon>Insecta</taxon>
        <taxon>Pterygota</taxon>
        <taxon>Neoptera</taxon>
        <taxon>Polyneoptera</taxon>
        <taxon>Dictyoptera</taxon>
        <taxon>Blattodea</taxon>
        <taxon>Blattoidea</taxon>
        <taxon>Blattidae</taxon>
        <taxon>Blattinae</taxon>
        <taxon>Periplaneta</taxon>
    </lineage>
</organism>
<accession>A0ABQ8RWA0</accession>
<name>A0ABQ8RWA0_PERAM</name>
<dbReference type="Proteomes" id="UP001148838">
    <property type="component" value="Unassembled WGS sequence"/>
</dbReference>
<evidence type="ECO:0000313" key="1">
    <source>
        <dbReference type="EMBL" id="KAJ4425820.1"/>
    </source>
</evidence>
<reference evidence="1 2" key="1">
    <citation type="journal article" date="2022" name="Allergy">
        <title>Genome assembly and annotation of Periplaneta americana reveal a comprehensive cockroach allergen profile.</title>
        <authorList>
            <person name="Wang L."/>
            <person name="Xiong Q."/>
            <person name="Saelim N."/>
            <person name="Wang L."/>
            <person name="Nong W."/>
            <person name="Wan A.T."/>
            <person name="Shi M."/>
            <person name="Liu X."/>
            <person name="Cao Q."/>
            <person name="Hui J.H.L."/>
            <person name="Sookrung N."/>
            <person name="Leung T.F."/>
            <person name="Tungtrongchitr A."/>
            <person name="Tsui S.K.W."/>
        </authorList>
    </citation>
    <scope>NUCLEOTIDE SEQUENCE [LARGE SCALE GENOMIC DNA]</scope>
    <source>
        <strain evidence="1">PWHHKU_190912</strain>
    </source>
</reference>
<proteinExistence type="predicted"/>
<comment type="caution">
    <text evidence="1">The sequence shown here is derived from an EMBL/GenBank/DDBJ whole genome shotgun (WGS) entry which is preliminary data.</text>
</comment>